<organism evidence="1 2">
    <name type="scientific">Pestalotiopsis fici (strain W106-1 / CGMCC3.15140)</name>
    <dbReference type="NCBI Taxonomy" id="1229662"/>
    <lineage>
        <taxon>Eukaryota</taxon>
        <taxon>Fungi</taxon>
        <taxon>Dikarya</taxon>
        <taxon>Ascomycota</taxon>
        <taxon>Pezizomycotina</taxon>
        <taxon>Sordariomycetes</taxon>
        <taxon>Xylariomycetidae</taxon>
        <taxon>Amphisphaeriales</taxon>
        <taxon>Sporocadaceae</taxon>
        <taxon>Pestalotiopsis</taxon>
    </lineage>
</organism>
<proteinExistence type="predicted"/>
<name>W3WPF6_PESFW</name>
<keyword evidence="2" id="KW-1185">Reference proteome</keyword>
<dbReference type="RefSeq" id="XP_007839444.1">
    <property type="nucleotide sequence ID" value="XM_007841253.1"/>
</dbReference>
<dbReference type="KEGG" id="pfy:PFICI_12672"/>
<dbReference type="InParanoid" id="W3WPF6"/>
<evidence type="ECO:0000313" key="2">
    <source>
        <dbReference type="Proteomes" id="UP000030651"/>
    </source>
</evidence>
<gene>
    <name evidence="1" type="ORF">PFICI_12672</name>
</gene>
<evidence type="ECO:0000313" key="1">
    <source>
        <dbReference type="EMBL" id="ETS75728.1"/>
    </source>
</evidence>
<dbReference type="AlphaFoldDB" id="W3WPF6"/>
<dbReference type="OrthoDB" id="4753462at2759"/>
<protein>
    <submittedName>
        <fullName evidence="1">Uncharacterized protein</fullName>
    </submittedName>
</protein>
<dbReference type="HOGENOM" id="CLU_924705_0_0_1"/>
<dbReference type="Proteomes" id="UP000030651">
    <property type="component" value="Unassembled WGS sequence"/>
</dbReference>
<sequence length="301" mass="34263">MANVLVPAKEWIHPALREPCPTATEEQSALEYATPLMIKYAYEKYRYNLTPREVYEILYEGCWEGVDDFVEYMQQDMSPTPEGLRVYTFEEVDAMDAALRKGECAEEEIIEDFDDESEDDEEEQVRNIRDVLEDGGEDTQFFFRMLERDEEDNETEEDLMPLDPLPLYESQCGDDEAILESDMPPSFSPGPAPPEYTAQALVLSCHDQVVENEEDLVATIVEDYYSEVDTEVEVDESVKSAQEPIQSSAISQFWPSPLGTAGWTQDKISNSRRVFTSTAVKVVPALVIMGTLLWRDLQGKS</sequence>
<reference evidence="2" key="1">
    <citation type="journal article" date="2015" name="BMC Genomics">
        <title>Genomic and transcriptomic analysis of the endophytic fungus Pestalotiopsis fici reveals its lifestyle and high potential for synthesis of natural products.</title>
        <authorList>
            <person name="Wang X."/>
            <person name="Zhang X."/>
            <person name="Liu L."/>
            <person name="Xiang M."/>
            <person name="Wang W."/>
            <person name="Sun X."/>
            <person name="Che Y."/>
            <person name="Guo L."/>
            <person name="Liu G."/>
            <person name="Guo L."/>
            <person name="Wang C."/>
            <person name="Yin W.B."/>
            <person name="Stadler M."/>
            <person name="Zhang X."/>
            <person name="Liu X."/>
        </authorList>
    </citation>
    <scope>NUCLEOTIDE SEQUENCE [LARGE SCALE GENOMIC DNA]</scope>
    <source>
        <strain evidence="2">W106-1 / CGMCC3.15140</strain>
    </source>
</reference>
<accession>W3WPF6</accession>
<dbReference type="GeneID" id="19277685"/>
<dbReference type="EMBL" id="KI912118">
    <property type="protein sequence ID" value="ETS75728.1"/>
    <property type="molecule type" value="Genomic_DNA"/>
</dbReference>